<dbReference type="InterPro" id="IPR051147">
    <property type="entry name" value="CFAP_domain-containing"/>
</dbReference>
<reference evidence="6" key="1">
    <citation type="submission" date="2024-04" db="EMBL/GenBank/DDBJ databases">
        <title>Salinicola lusitanus LLJ914,a marine bacterium isolated from the Okinawa Trough.</title>
        <authorList>
            <person name="Li J."/>
        </authorList>
    </citation>
    <scope>NUCLEOTIDE SEQUENCE [LARGE SCALE GENOMIC DNA]</scope>
</reference>
<feature type="compositionally biased region" description="Basic and acidic residues" evidence="3">
    <location>
        <begin position="280"/>
        <end position="289"/>
    </location>
</feature>
<organism evidence="5 6">
    <name type="scientific">Mugilogobius chulae</name>
    <name type="common">yellowstripe goby</name>
    <dbReference type="NCBI Taxonomy" id="88201"/>
    <lineage>
        <taxon>Eukaryota</taxon>
        <taxon>Metazoa</taxon>
        <taxon>Chordata</taxon>
        <taxon>Craniata</taxon>
        <taxon>Vertebrata</taxon>
        <taxon>Euteleostomi</taxon>
        <taxon>Actinopterygii</taxon>
        <taxon>Neopterygii</taxon>
        <taxon>Teleostei</taxon>
        <taxon>Neoteleostei</taxon>
        <taxon>Acanthomorphata</taxon>
        <taxon>Gobiaria</taxon>
        <taxon>Gobiiformes</taxon>
        <taxon>Gobioidei</taxon>
        <taxon>Gobiidae</taxon>
        <taxon>Gobionellinae</taxon>
        <taxon>Mugilogobius</taxon>
    </lineage>
</organism>
<dbReference type="PANTHER" id="PTHR21683">
    <property type="entry name" value="COILED-COIL DOMAIN-CONTAINING PROTEIN 42 LIKE-2-LIKE-RELATED"/>
    <property type="match status" value="1"/>
</dbReference>
<feature type="compositionally biased region" description="Polar residues" evidence="3">
    <location>
        <begin position="109"/>
        <end position="120"/>
    </location>
</feature>
<feature type="region of interest" description="Disordered" evidence="3">
    <location>
        <begin position="1"/>
        <end position="28"/>
    </location>
</feature>
<evidence type="ECO:0000256" key="3">
    <source>
        <dbReference type="SAM" id="MobiDB-lite"/>
    </source>
</evidence>
<feature type="coiled-coil region" evidence="2">
    <location>
        <begin position="166"/>
        <end position="200"/>
    </location>
</feature>
<feature type="compositionally biased region" description="Low complexity" evidence="3">
    <location>
        <begin position="1"/>
        <end position="25"/>
    </location>
</feature>
<sequence>MSLSKSALKSLSSKKTTATSAAAASPFRLPETNSLFLQSISDRPHKRQVRNRCNRRDRVFCLCPSAKSQSALHKLQPITEKNRCYQKKRRKRREMKEKKNNRNKKSNRLNVQTKSAQPKQTAARKQLKRVMMKRENFTKESRHDFMHLERQKAVLELSIMTKRAEIDKMDRAIAAEKKVLKALENQIEKDNRLFEECLKEHEKKSVEARTFFEHEARAKQQKTVEIKKLMAEIVTTESDLEKIEETLVDYKRYKDLLFKLSPVKWQEKQLAKRTNTTDLTKSDSEDKSLKQTSPQSDSEPNNNRPECDISQYEEDPELFFTDPQQLQDLLTELTEQNLSLIQNSARVEETLEELRANINSTKQQIEENEQLLSLQIENMKQRIETEKSRGNKLRQKVQLHVSLNTQDQDVLLDALGDKVSQVHQSCVDDRVTNYSTLEKLTQIESTLSELLQSIESIPEENLELMRKVKESEKRARQREQKLKEHRRSRRRDETLPGAFDG</sequence>
<feature type="compositionally biased region" description="Basic and acidic residues" evidence="3">
    <location>
        <begin position="468"/>
        <end position="482"/>
    </location>
</feature>
<dbReference type="Proteomes" id="UP001460270">
    <property type="component" value="Unassembled WGS sequence"/>
</dbReference>
<accession>A0AAW0P9Q6</accession>
<feature type="compositionally biased region" description="Polar residues" evidence="3">
    <location>
        <begin position="290"/>
        <end position="304"/>
    </location>
</feature>
<dbReference type="GO" id="GO:0005856">
    <property type="term" value="C:cytoskeleton"/>
    <property type="evidence" value="ECO:0007669"/>
    <property type="project" value="UniProtKB-ARBA"/>
</dbReference>
<evidence type="ECO:0000256" key="1">
    <source>
        <dbReference type="ARBA" id="ARBA00023054"/>
    </source>
</evidence>
<dbReference type="PANTHER" id="PTHR21683:SF3">
    <property type="entry name" value="CILIA AND FLAGELLA ASSOCIATED PROTEIN 100"/>
    <property type="match status" value="1"/>
</dbReference>
<protein>
    <recommendedName>
        <fullName evidence="4">DUF4200 domain-containing protein</fullName>
    </recommendedName>
</protein>
<dbReference type="Pfam" id="PF13863">
    <property type="entry name" value="DUF4200"/>
    <property type="match status" value="1"/>
</dbReference>
<feature type="compositionally biased region" description="Basic residues" evidence="3">
    <location>
        <begin position="84"/>
        <end position="93"/>
    </location>
</feature>
<gene>
    <name evidence="5" type="ORF">WMY93_008761</name>
</gene>
<dbReference type="InterPro" id="IPR025252">
    <property type="entry name" value="DUF4200"/>
</dbReference>
<name>A0AAW0P9Q6_9GOBI</name>
<feature type="coiled-coil region" evidence="2">
    <location>
        <begin position="337"/>
        <end position="396"/>
    </location>
</feature>
<evidence type="ECO:0000313" key="5">
    <source>
        <dbReference type="EMBL" id="KAK7921859.1"/>
    </source>
</evidence>
<dbReference type="EMBL" id="JBBPFD010000006">
    <property type="protein sequence ID" value="KAK7921859.1"/>
    <property type="molecule type" value="Genomic_DNA"/>
</dbReference>
<evidence type="ECO:0000256" key="2">
    <source>
        <dbReference type="SAM" id="Coils"/>
    </source>
</evidence>
<evidence type="ECO:0000259" key="4">
    <source>
        <dbReference type="Pfam" id="PF13863"/>
    </source>
</evidence>
<feature type="region of interest" description="Disordered" evidence="3">
    <location>
        <begin position="79"/>
        <end position="123"/>
    </location>
</feature>
<evidence type="ECO:0000313" key="6">
    <source>
        <dbReference type="Proteomes" id="UP001460270"/>
    </source>
</evidence>
<keyword evidence="1 2" id="KW-0175">Coiled coil</keyword>
<feature type="domain" description="DUF4200" evidence="4">
    <location>
        <begin position="147"/>
        <end position="262"/>
    </location>
</feature>
<keyword evidence="6" id="KW-1185">Reference proteome</keyword>
<feature type="region of interest" description="Disordered" evidence="3">
    <location>
        <begin position="468"/>
        <end position="501"/>
    </location>
</feature>
<proteinExistence type="predicted"/>
<comment type="caution">
    <text evidence="5">The sequence shown here is derived from an EMBL/GenBank/DDBJ whole genome shotgun (WGS) entry which is preliminary data.</text>
</comment>
<dbReference type="AlphaFoldDB" id="A0AAW0P9Q6"/>
<feature type="region of interest" description="Disordered" evidence="3">
    <location>
        <begin position="271"/>
        <end position="309"/>
    </location>
</feature>